<name>A0A6J4VYA6_9BACT</name>
<accession>A0A6J4VYA6</accession>
<reference evidence="2" key="1">
    <citation type="submission" date="2020-02" db="EMBL/GenBank/DDBJ databases">
        <authorList>
            <person name="Meier V. D."/>
        </authorList>
    </citation>
    <scope>NUCLEOTIDE SEQUENCE</scope>
    <source>
        <strain evidence="2">AVDCRST_MAG88</strain>
    </source>
</reference>
<proteinExistence type="predicted"/>
<dbReference type="EMBL" id="CADCWM010001045">
    <property type="protein sequence ID" value="CAA9587503.1"/>
    <property type="molecule type" value="Genomic_DNA"/>
</dbReference>
<dbReference type="PANTHER" id="PTHR36440:SF1">
    <property type="entry name" value="PUTATIVE (AFU_ORTHOLOGUE AFUA_8G07350)-RELATED"/>
    <property type="match status" value="1"/>
</dbReference>
<evidence type="ECO:0000313" key="2">
    <source>
        <dbReference type="EMBL" id="CAA9587503.1"/>
    </source>
</evidence>
<dbReference type="PANTHER" id="PTHR36440">
    <property type="entry name" value="PUTATIVE (AFU_ORTHOLOGUE AFUA_8G07350)-RELATED"/>
    <property type="match status" value="1"/>
</dbReference>
<dbReference type="AlphaFoldDB" id="A0A6J4VYA6"/>
<dbReference type="InterPro" id="IPR014710">
    <property type="entry name" value="RmlC-like_jellyroll"/>
</dbReference>
<protein>
    <recommendedName>
        <fullName evidence="1">Cupin type-2 domain-containing protein</fullName>
    </recommendedName>
</protein>
<dbReference type="InterPro" id="IPR013096">
    <property type="entry name" value="Cupin_2"/>
</dbReference>
<sequence>MGTALSGHALAPAAGETLWFFGTLLTVKASAEQTGGQFALVEQATPRGVVTTLHAQPEDDESFYVLEGELTFFLADNPPFRAAAGAFVHIPKGVAHAFRVDSETARYLDLTTAQHERFMRAAGEPAQARVMPPPGPPDMEKVMAAAQQYGVEILGPPPGANG</sequence>
<dbReference type="SUPFAM" id="SSF51182">
    <property type="entry name" value="RmlC-like cupins"/>
    <property type="match status" value="1"/>
</dbReference>
<gene>
    <name evidence="2" type="ORF">AVDCRST_MAG88-4195</name>
</gene>
<dbReference type="InterPro" id="IPR011051">
    <property type="entry name" value="RmlC_Cupin_sf"/>
</dbReference>
<dbReference type="Gene3D" id="2.60.120.10">
    <property type="entry name" value="Jelly Rolls"/>
    <property type="match status" value="1"/>
</dbReference>
<dbReference type="Pfam" id="PF07883">
    <property type="entry name" value="Cupin_2"/>
    <property type="match status" value="1"/>
</dbReference>
<evidence type="ECO:0000259" key="1">
    <source>
        <dbReference type="Pfam" id="PF07883"/>
    </source>
</evidence>
<dbReference type="InterPro" id="IPR053146">
    <property type="entry name" value="QDO-like"/>
</dbReference>
<organism evidence="2">
    <name type="scientific">uncultured Thermomicrobiales bacterium</name>
    <dbReference type="NCBI Taxonomy" id="1645740"/>
    <lineage>
        <taxon>Bacteria</taxon>
        <taxon>Pseudomonadati</taxon>
        <taxon>Thermomicrobiota</taxon>
        <taxon>Thermomicrobia</taxon>
        <taxon>Thermomicrobiales</taxon>
        <taxon>environmental samples</taxon>
    </lineage>
</organism>
<feature type="domain" description="Cupin type-2" evidence="1">
    <location>
        <begin position="46"/>
        <end position="109"/>
    </location>
</feature>